<dbReference type="EMBL" id="KZ993473">
    <property type="protein sequence ID" value="RKP04761.1"/>
    <property type="molecule type" value="Genomic_DNA"/>
</dbReference>
<dbReference type="InterPro" id="IPR029020">
    <property type="entry name" value="Ammonium/urea_transptr"/>
</dbReference>
<evidence type="ECO:0000256" key="5">
    <source>
        <dbReference type="SAM" id="Phobius"/>
    </source>
</evidence>
<dbReference type="Gene3D" id="1.10.3430.10">
    <property type="entry name" value="Ammonium transporter AmtB like domains"/>
    <property type="match status" value="1"/>
</dbReference>
<name>A0A4P9XHK2_9FUNG</name>
<accession>A0A4P9XHK2</accession>
<dbReference type="SUPFAM" id="SSF111352">
    <property type="entry name" value="Ammonium transporter"/>
    <property type="match status" value="1"/>
</dbReference>
<comment type="subcellular location">
    <subcellularLocation>
        <location evidence="1">Membrane</location>
        <topology evidence="1">Multi-pass membrane protein</topology>
    </subcellularLocation>
</comment>
<keyword evidence="8" id="KW-1185">Reference proteome</keyword>
<dbReference type="GO" id="GO:0016020">
    <property type="term" value="C:membrane"/>
    <property type="evidence" value="ECO:0007669"/>
    <property type="project" value="UniProtKB-SubCell"/>
</dbReference>
<evidence type="ECO:0000313" key="7">
    <source>
        <dbReference type="EMBL" id="RKP04761.1"/>
    </source>
</evidence>
<evidence type="ECO:0000256" key="3">
    <source>
        <dbReference type="ARBA" id="ARBA00022989"/>
    </source>
</evidence>
<dbReference type="AlphaFoldDB" id="A0A4P9XHK2"/>
<dbReference type="STRING" id="78915.A0A4P9XHK2"/>
<keyword evidence="4 5" id="KW-0472">Membrane</keyword>
<proteinExistence type="predicted"/>
<protein>
    <recommendedName>
        <fullName evidence="6">Ammonium transporter AmtB-like domain-containing protein</fullName>
    </recommendedName>
</protein>
<feature type="transmembrane region" description="Helical" evidence="5">
    <location>
        <begin position="15"/>
        <end position="38"/>
    </location>
</feature>
<keyword evidence="3 5" id="KW-1133">Transmembrane helix</keyword>
<keyword evidence="2 5" id="KW-0812">Transmembrane</keyword>
<evidence type="ECO:0000256" key="1">
    <source>
        <dbReference type="ARBA" id="ARBA00004141"/>
    </source>
</evidence>
<dbReference type="Pfam" id="PF00909">
    <property type="entry name" value="Ammonium_transp"/>
    <property type="match status" value="1"/>
</dbReference>
<dbReference type="OrthoDB" id="534912at2759"/>
<gene>
    <name evidence="7" type="ORF">THASP1DRAFT_33436</name>
</gene>
<dbReference type="Proteomes" id="UP000271241">
    <property type="component" value="Unassembled WGS sequence"/>
</dbReference>
<organism evidence="7 8">
    <name type="scientific">Thamnocephalis sphaerospora</name>
    <dbReference type="NCBI Taxonomy" id="78915"/>
    <lineage>
        <taxon>Eukaryota</taxon>
        <taxon>Fungi</taxon>
        <taxon>Fungi incertae sedis</taxon>
        <taxon>Zoopagomycota</taxon>
        <taxon>Zoopagomycotina</taxon>
        <taxon>Zoopagomycetes</taxon>
        <taxon>Zoopagales</taxon>
        <taxon>Sigmoideomycetaceae</taxon>
        <taxon>Thamnocephalis</taxon>
    </lineage>
</organism>
<reference evidence="8" key="1">
    <citation type="journal article" date="2018" name="Nat. Microbiol.">
        <title>Leveraging single-cell genomics to expand the fungal tree of life.</title>
        <authorList>
            <person name="Ahrendt S.R."/>
            <person name="Quandt C.A."/>
            <person name="Ciobanu D."/>
            <person name="Clum A."/>
            <person name="Salamov A."/>
            <person name="Andreopoulos B."/>
            <person name="Cheng J.F."/>
            <person name="Woyke T."/>
            <person name="Pelin A."/>
            <person name="Henrissat B."/>
            <person name="Reynolds N.K."/>
            <person name="Benny G.L."/>
            <person name="Smith M.E."/>
            <person name="James T.Y."/>
            <person name="Grigoriev I.V."/>
        </authorList>
    </citation>
    <scope>NUCLEOTIDE SEQUENCE [LARGE SCALE GENOMIC DNA]</scope>
    <source>
        <strain evidence="8">RSA 1356</strain>
    </source>
</reference>
<evidence type="ECO:0000313" key="8">
    <source>
        <dbReference type="Proteomes" id="UP000271241"/>
    </source>
</evidence>
<dbReference type="GO" id="GO:0008519">
    <property type="term" value="F:ammonium channel activity"/>
    <property type="evidence" value="ECO:0007669"/>
    <property type="project" value="InterPro"/>
</dbReference>
<evidence type="ECO:0000259" key="6">
    <source>
        <dbReference type="Pfam" id="PF00909"/>
    </source>
</evidence>
<sequence>MADPAPSPINMGDTAWVLISTAMVFIMCAGLGFFYSGLARAKHALSLMFLMCEDNT</sequence>
<dbReference type="InterPro" id="IPR024041">
    <property type="entry name" value="NH4_transpt_AmtB-like_dom"/>
</dbReference>
<evidence type="ECO:0000256" key="2">
    <source>
        <dbReference type="ARBA" id="ARBA00022692"/>
    </source>
</evidence>
<evidence type="ECO:0000256" key="4">
    <source>
        <dbReference type="ARBA" id="ARBA00023136"/>
    </source>
</evidence>
<feature type="domain" description="Ammonium transporter AmtB-like" evidence="6">
    <location>
        <begin position="15"/>
        <end position="54"/>
    </location>
</feature>